<dbReference type="HOGENOM" id="CLU_1162465_0_0_1"/>
<gene>
    <name evidence="1" type="primary">GLEAN_07668</name>
    <name evidence="1" type="ORF">TcasGA2_TC007668</name>
</gene>
<reference evidence="1 2" key="1">
    <citation type="journal article" date="2008" name="Nature">
        <title>The genome of the model beetle and pest Tribolium castaneum.</title>
        <authorList>
            <consortium name="Tribolium Genome Sequencing Consortium"/>
            <person name="Richards S."/>
            <person name="Gibbs R.A."/>
            <person name="Weinstock G.M."/>
            <person name="Brown S.J."/>
            <person name="Denell R."/>
            <person name="Beeman R.W."/>
            <person name="Gibbs R."/>
            <person name="Beeman R.W."/>
            <person name="Brown S.J."/>
            <person name="Bucher G."/>
            <person name="Friedrich M."/>
            <person name="Grimmelikhuijzen C.J."/>
            <person name="Klingler M."/>
            <person name="Lorenzen M."/>
            <person name="Richards S."/>
            <person name="Roth S."/>
            <person name="Schroder R."/>
            <person name="Tautz D."/>
            <person name="Zdobnov E.M."/>
            <person name="Muzny D."/>
            <person name="Gibbs R.A."/>
            <person name="Weinstock G.M."/>
            <person name="Attaway T."/>
            <person name="Bell S."/>
            <person name="Buhay C.J."/>
            <person name="Chandrabose M.N."/>
            <person name="Chavez D."/>
            <person name="Clerk-Blankenburg K.P."/>
            <person name="Cree A."/>
            <person name="Dao M."/>
            <person name="Davis C."/>
            <person name="Chacko J."/>
            <person name="Dinh H."/>
            <person name="Dugan-Rocha S."/>
            <person name="Fowler G."/>
            <person name="Garner T.T."/>
            <person name="Garnes J."/>
            <person name="Gnirke A."/>
            <person name="Hawes A."/>
            <person name="Hernandez J."/>
            <person name="Hines S."/>
            <person name="Holder M."/>
            <person name="Hume J."/>
            <person name="Jhangiani S.N."/>
            <person name="Joshi V."/>
            <person name="Khan Z.M."/>
            <person name="Jackson L."/>
            <person name="Kovar C."/>
            <person name="Kowis A."/>
            <person name="Lee S."/>
            <person name="Lewis L.R."/>
            <person name="Margolis J."/>
            <person name="Morgan M."/>
            <person name="Nazareth L.V."/>
            <person name="Nguyen N."/>
            <person name="Okwuonu G."/>
            <person name="Parker D."/>
            <person name="Richards S."/>
            <person name="Ruiz S.J."/>
            <person name="Santibanez J."/>
            <person name="Savard J."/>
            <person name="Scherer S.E."/>
            <person name="Schneider B."/>
            <person name="Sodergren E."/>
            <person name="Tautz D."/>
            <person name="Vattahil S."/>
            <person name="Villasana D."/>
            <person name="White C.S."/>
            <person name="Wright R."/>
            <person name="Park Y."/>
            <person name="Beeman R.W."/>
            <person name="Lord J."/>
            <person name="Oppert B."/>
            <person name="Lorenzen M."/>
            <person name="Brown S."/>
            <person name="Wang L."/>
            <person name="Savard J."/>
            <person name="Tautz D."/>
            <person name="Richards S."/>
            <person name="Weinstock G."/>
            <person name="Gibbs R.A."/>
            <person name="Liu Y."/>
            <person name="Worley K."/>
            <person name="Weinstock G."/>
            <person name="Elsik C.G."/>
            <person name="Reese J.T."/>
            <person name="Elhaik E."/>
            <person name="Landan G."/>
            <person name="Graur D."/>
            <person name="Arensburger P."/>
            <person name="Atkinson P."/>
            <person name="Beeman R.W."/>
            <person name="Beidler J."/>
            <person name="Brown S.J."/>
            <person name="Demuth J.P."/>
            <person name="Drury D.W."/>
            <person name="Du Y.Z."/>
            <person name="Fujiwara H."/>
            <person name="Lorenzen M."/>
            <person name="Maselli V."/>
            <person name="Osanai M."/>
            <person name="Park Y."/>
            <person name="Robertson H.M."/>
            <person name="Tu Z."/>
            <person name="Wang J.J."/>
            <person name="Wang S."/>
            <person name="Richards S."/>
            <person name="Song H."/>
            <person name="Zhang L."/>
            <person name="Sodergren E."/>
            <person name="Werner D."/>
            <person name="Stanke M."/>
            <person name="Morgenstern B."/>
            <person name="Solovyev V."/>
            <person name="Kosarev P."/>
            <person name="Brown G."/>
            <person name="Chen H.C."/>
            <person name="Ermolaeva O."/>
            <person name="Hlavina W."/>
            <person name="Kapustin Y."/>
            <person name="Kiryutin B."/>
            <person name="Kitts P."/>
            <person name="Maglott D."/>
            <person name="Pruitt K."/>
            <person name="Sapojnikov V."/>
            <person name="Souvorov A."/>
            <person name="Mackey A.J."/>
            <person name="Waterhouse R.M."/>
            <person name="Wyder S."/>
            <person name="Zdobnov E.M."/>
            <person name="Zdobnov E.M."/>
            <person name="Wyder S."/>
            <person name="Kriventseva E.V."/>
            <person name="Kadowaki T."/>
            <person name="Bork P."/>
            <person name="Aranda M."/>
            <person name="Bao R."/>
            <person name="Beermann A."/>
            <person name="Berns N."/>
            <person name="Bolognesi R."/>
            <person name="Bonneton F."/>
            <person name="Bopp D."/>
            <person name="Brown S.J."/>
            <person name="Bucher G."/>
            <person name="Butts T."/>
            <person name="Chaumot A."/>
            <person name="Denell R.E."/>
            <person name="Ferrier D.E."/>
            <person name="Friedrich M."/>
            <person name="Gordon C.M."/>
            <person name="Jindra M."/>
            <person name="Klingler M."/>
            <person name="Lan Q."/>
            <person name="Lattorff H.M."/>
            <person name="Laudet V."/>
            <person name="von Levetsow C."/>
            <person name="Liu Z."/>
            <person name="Lutz R."/>
            <person name="Lynch J.A."/>
            <person name="da Fonseca R.N."/>
            <person name="Posnien N."/>
            <person name="Reuter R."/>
            <person name="Roth S."/>
            <person name="Savard J."/>
            <person name="Schinko J.B."/>
            <person name="Schmitt C."/>
            <person name="Schoppmeier M."/>
            <person name="Schroder R."/>
            <person name="Shippy T.D."/>
            <person name="Simonnet F."/>
            <person name="Marques-Souza H."/>
            <person name="Tautz D."/>
            <person name="Tomoyasu Y."/>
            <person name="Trauner J."/>
            <person name="Van der Zee M."/>
            <person name="Vervoort M."/>
            <person name="Wittkopp N."/>
            <person name="Wimmer E.A."/>
            <person name="Yang X."/>
            <person name="Jones A.K."/>
            <person name="Sattelle D.B."/>
            <person name="Ebert P.R."/>
            <person name="Nelson D."/>
            <person name="Scott J.G."/>
            <person name="Beeman R.W."/>
            <person name="Muthukrishnan S."/>
            <person name="Kramer K.J."/>
            <person name="Arakane Y."/>
            <person name="Beeman R.W."/>
            <person name="Zhu Q."/>
            <person name="Hogenkamp D."/>
            <person name="Dixit R."/>
            <person name="Oppert B."/>
            <person name="Jiang H."/>
            <person name="Zou Z."/>
            <person name="Marshall J."/>
            <person name="Elpidina E."/>
            <person name="Vinokurov K."/>
            <person name="Oppert C."/>
            <person name="Zou Z."/>
            <person name="Evans J."/>
            <person name="Lu Z."/>
            <person name="Zhao P."/>
            <person name="Sumathipala N."/>
            <person name="Altincicek B."/>
            <person name="Vilcinskas A."/>
            <person name="Williams M."/>
            <person name="Hultmark D."/>
            <person name="Hetru C."/>
            <person name="Jiang H."/>
            <person name="Grimmelikhuijzen C.J."/>
            <person name="Hauser F."/>
            <person name="Cazzamali G."/>
            <person name="Williamson M."/>
            <person name="Park Y."/>
            <person name="Li B."/>
            <person name="Tanaka Y."/>
            <person name="Predel R."/>
            <person name="Neupert S."/>
            <person name="Schachtner J."/>
            <person name="Verleyen P."/>
            <person name="Raible F."/>
            <person name="Bork P."/>
            <person name="Friedrich M."/>
            <person name="Walden K.K."/>
            <person name="Robertson H.M."/>
            <person name="Angeli S."/>
            <person name="Foret S."/>
            <person name="Bucher G."/>
            <person name="Schuetz S."/>
            <person name="Maleszka R."/>
            <person name="Wimmer E.A."/>
            <person name="Beeman R.W."/>
            <person name="Lorenzen M."/>
            <person name="Tomoyasu Y."/>
            <person name="Miller S.C."/>
            <person name="Grossmann D."/>
            <person name="Bucher G."/>
        </authorList>
    </citation>
    <scope>NUCLEOTIDE SEQUENCE [LARGE SCALE GENOMIC DNA]</scope>
    <source>
        <strain evidence="1 2">Georgia GA2</strain>
    </source>
</reference>
<protein>
    <submittedName>
        <fullName evidence="1">Uncharacterized protein</fullName>
    </submittedName>
</protein>
<evidence type="ECO:0000313" key="2">
    <source>
        <dbReference type="Proteomes" id="UP000007266"/>
    </source>
</evidence>
<evidence type="ECO:0000313" key="1">
    <source>
        <dbReference type="EMBL" id="EFA02040.1"/>
    </source>
</evidence>
<dbReference type="Proteomes" id="UP000007266">
    <property type="component" value="Linkage group 4"/>
</dbReference>
<proteinExistence type="predicted"/>
<keyword evidence="2" id="KW-1185">Reference proteome</keyword>
<reference evidence="1 2" key="2">
    <citation type="journal article" date="2010" name="Nucleic Acids Res.">
        <title>BeetleBase in 2010: revisions to provide comprehensive genomic information for Tribolium castaneum.</title>
        <authorList>
            <person name="Kim H.S."/>
            <person name="Murphy T."/>
            <person name="Xia J."/>
            <person name="Caragea D."/>
            <person name="Park Y."/>
            <person name="Beeman R.W."/>
            <person name="Lorenzen M.D."/>
            <person name="Butcher S."/>
            <person name="Manak J.R."/>
            <person name="Brown S.J."/>
        </authorList>
    </citation>
    <scope>GENOME REANNOTATION</scope>
    <source>
        <strain evidence="1 2">Georgia GA2</strain>
    </source>
</reference>
<dbReference type="AlphaFoldDB" id="D2A2C9"/>
<sequence>MCWECNLPPIANDKRFNRLAIFCALDKQVGGDFNIFIGQLVIRRTNETTAKPVIGLVFLTERDLALDANKMPLSKKPRGYPTGLTTAITITAFPGLVHNHFRDNPSVIFPIKARAGFLWNCSAHLGDENSYDPEYVALKINDFRKVAAPLAARFTTANRRSNVFVAANRRTLTFSEDDVKNDTFFQQRTQEAVLEIQAEDKRRTRTVAYSKNYLHNIFLKTRLHTCKILFIAWVFKFTG</sequence>
<dbReference type="InParanoid" id="D2A2C9"/>
<accession>D2A2C9</accession>
<organism evidence="1 2">
    <name type="scientific">Tribolium castaneum</name>
    <name type="common">Red flour beetle</name>
    <dbReference type="NCBI Taxonomy" id="7070"/>
    <lineage>
        <taxon>Eukaryota</taxon>
        <taxon>Metazoa</taxon>
        <taxon>Ecdysozoa</taxon>
        <taxon>Arthropoda</taxon>
        <taxon>Hexapoda</taxon>
        <taxon>Insecta</taxon>
        <taxon>Pterygota</taxon>
        <taxon>Neoptera</taxon>
        <taxon>Endopterygota</taxon>
        <taxon>Coleoptera</taxon>
        <taxon>Polyphaga</taxon>
        <taxon>Cucujiformia</taxon>
        <taxon>Tenebrionidae</taxon>
        <taxon>Tenebrionidae incertae sedis</taxon>
        <taxon>Tribolium</taxon>
    </lineage>
</organism>
<dbReference type="EMBL" id="KQ971338">
    <property type="protein sequence ID" value="EFA02040.1"/>
    <property type="molecule type" value="Genomic_DNA"/>
</dbReference>
<name>D2A2C9_TRICA</name>